<proteinExistence type="predicted"/>
<accession>A0A0D8BGW8</accession>
<evidence type="ECO:0000313" key="1">
    <source>
        <dbReference type="EMBL" id="KJE23523.1"/>
    </source>
</evidence>
<dbReference type="Pfam" id="PF10706">
    <property type="entry name" value="Aminoglyc_resit"/>
    <property type="match status" value="1"/>
</dbReference>
<keyword evidence="1" id="KW-0548">Nucleotidyltransferase</keyword>
<dbReference type="GO" id="GO:0016779">
    <property type="term" value="F:nucleotidyltransferase activity"/>
    <property type="evidence" value="ECO:0007669"/>
    <property type="project" value="UniProtKB-KW"/>
</dbReference>
<dbReference type="EMBL" id="JYFN01000013">
    <property type="protein sequence ID" value="KJE23523.1"/>
    <property type="molecule type" value="Genomic_DNA"/>
</dbReference>
<keyword evidence="1" id="KW-0808">Transferase</keyword>
<keyword evidence="2" id="KW-1185">Reference proteome</keyword>
<protein>
    <submittedName>
        <fullName evidence="1">Aminoglycoside-2''-adenylyltransferase</fullName>
    </submittedName>
</protein>
<reference evidence="2" key="1">
    <citation type="submission" date="2015-02" db="EMBL/GenBank/DDBJ databases">
        <title>Draft Genome of Frankia sp. CpI1-S.</title>
        <authorList>
            <person name="Oshone R.T."/>
            <person name="Ngom M."/>
            <person name="Ghodhbane-Gtari F."/>
            <person name="Gtari M."/>
            <person name="Morris K."/>
            <person name="Thomas K."/>
            <person name="Sen A."/>
            <person name="Tisa L.S."/>
        </authorList>
    </citation>
    <scope>NUCLEOTIDE SEQUENCE [LARGE SCALE GENOMIC DNA]</scope>
    <source>
        <strain evidence="2">CpI1-S</strain>
    </source>
</reference>
<organism evidence="1 2">
    <name type="scientific">Frankia torreyi</name>
    <dbReference type="NCBI Taxonomy" id="1856"/>
    <lineage>
        <taxon>Bacteria</taxon>
        <taxon>Bacillati</taxon>
        <taxon>Actinomycetota</taxon>
        <taxon>Actinomycetes</taxon>
        <taxon>Frankiales</taxon>
        <taxon>Frankiaceae</taxon>
        <taxon>Frankia</taxon>
    </lineage>
</organism>
<gene>
    <name evidence="1" type="ORF">FF36_02229</name>
</gene>
<dbReference type="InterPro" id="IPR019646">
    <property type="entry name" value="Aminoglyc_AdlTrfase"/>
</dbReference>
<comment type="caution">
    <text evidence="1">The sequence shown here is derived from an EMBL/GenBank/DDBJ whole genome shotgun (WGS) entry which is preliminary data.</text>
</comment>
<evidence type="ECO:0000313" key="2">
    <source>
        <dbReference type="Proteomes" id="UP000032545"/>
    </source>
</evidence>
<dbReference type="PATRIC" id="fig|1502723.3.peg.1196"/>
<dbReference type="Proteomes" id="UP000032545">
    <property type="component" value="Unassembled WGS sequence"/>
</dbReference>
<dbReference type="RefSeq" id="WP_044884867.1">
    <property type="nucleotide sequence ID" value="NZ_JYFN01000013.1"/>
</dbReference>
<name>A0A0D8BGW8_9ACTN</name>
<reference evidence="1 2" key="2">
    <citation type="journal article" date="2016" name="Genome Announc.">
        <title>Permanent Draft Genome Sequences for Two Variants of Frankia sp. Strain CpI1, the First Frankia Strain Isolated from Root Nodules of Comptonia peregrina.</title>
        <authorList>
            <person name="Oshone R."/>
            <person name="Hurst S.G.IV."/>
            <person name="Abebe-Akele F."/>
            <person name="Simpson S."/>
            <person name="Morris K."/>
            <person name="Thomas W.K."/>
            <person name="Tisa L.S."/>
        </authorList>
    </citation>
    <scope>NUCLEOTIDE SEQUENCE [LARGE SCALE GENOMIC DNA]</scope>
    <source>
        <strain evidence="2">CpI1-S</strain>
    </source>
</reference>
<dbReference type="Gene3D" id="3.30.460.40">
    <property type="match status" value="1"/>
</dbReference>
<sequence>MRTEGPWGRWEPTDPPEVTVLFAVLAEPWWIAGGYAIQSAVGRGLREHGDIDVAVLRRGTVTGKAGVTGGSAVRSQR</sequence>
<dbReference type="AlphaFoldDB" id="A0A0D8BGW8"/>